<reference evidence="2" key="1">
    <citation type="journal article" date="2022" name="Biotechnol. Bioprocess Eng.">
        <title>Pan-genome Analysis Reveals Comparative Genomic Features of Central Metabolic Pathways in Methylorubrum extorquens.</title>
        <authorList>
            <person name="Lee G.M."/>
            <person name="Scott-Nevros Z.K."/>
            <person name="Lee S.-M."/>
            <person name="Kim D."/>
        </authorList>
    </citation>
    <scope>NUCLEOTIDE SEQUENCE</scope>
    <source>
        <strain evidence="2">ATCC 55366</strain>
        <plasmid evidence="2">pME152</plasmid>
    </source>
</reference>
<dbReference type="AlphaFoldDB" id="A0AAX3WRK3"/>
<accession>A0AAX3WRK3</accession>
<name>A0AAX3WRK3_METEX</name>
<geneLocation type="plasmid" evidence="2 3">
    <name>pME152</name>
</geneLocation>
<keyword evidence="2" id="KW-0614">Plasmid</keyword>
<sequence>MSDPSVETKRSMLLERLQLALELEWSTLPPYLVALLSIRRPKNREAADLIRGVAMEEMLHFALVANVINAVGGAPRLTRENCPVYPLQMTFEGRAFADRRFPIDLAPFSKDAIATFMKIEQPQEPKLHANWLRAEIDVPAPTIGEFYAGILTLLDELDAAMPGALFSGDPARQLEADYFWAGGGAITAVRDLATAKQALAIVIEQGEGAWPWSQEAFAKTTGEPLSMGHYYRFSEIFHERHYLETDDPHGAPSGPPLEVDYTGVYPIRVNAKASDYPADSRTAALNDAFNRRYTMMLRQLEEAVNGHPKELYTAIMNGMHGMTSTARELMATPVDAGSSETACPTFEWID</sequence>
<dbReference type="EMBL" id="CP073634">
    <property type="protein sequence ID" value="WHQ72887.1"/>
    <property type="molecule type" value="Genomic_DNA"/>
</dbReference>
<dbReference type="PANTHER" id="PTHR34400:SF4">
    <property type="entry name" value="MEMBRANE PROTEIN"/>
    <property type="match status" value="1"/>
</dbReference>
<dbReference type="PANTHER" id="PTHR34400">
    <property type="match status" value="1"/>
</dbReference>
<evidence type="ECO:0000313" key="2">
    <source>
        <dbReference type="EMBL" id="WHQ72887.1"/>
    </source>
</evidence>
<dbReference type="InterPro" id="IPR026820">
    <property type="entry name" value="VioB/RebD_dom"/>
</dbReference>
<dbReference type="InterPro" id="IPR009078">
    <property type="entry name" value="Ferritin-like_SF"/>
</dbReference>
<dbReference type="RefSeq" id="WP_283536381.1">
    <property type="nucleotide sequence ID" value="NZ_CP073634.1"/>
</dbReference>
<organism evidence="2 3">
    <name type="scientific">Methylorubrum extorquens</name>
    <name type="common">Methylobacterium dichloromethanicum</name>
    <name type="synonym">Methylobacterium extorquens</name>
    <dbReference type="NCBI Taxonomy" id="408"/>
    <lineage>
        <taxon>Bacteria</taxon>
        <taxon>Pseudomonadati</taxon>
        <taxon>Pseudomonadota</taxon>
        <taxon>Alphaproteobacteria</taxon>
        <taxon>Hyphomicrobiales</taxon>
        <taxon>Methylobacteriaceae</taxon>
        <taxon>Methylorubrum</taxon>
    </lineage>
</organism>
<evidence type="ECO:0000259" key="1">
    <source>
        <dbReference type="Pfam" id="PF12902"/>
    </source>
</evidence>
<dbReference type="InterPro" id="IPR012347">
    <property type="entry name" value="Ferritin-like"/>
</dbReference>
<dbReference type="Pfam" id="PF12902">
    <property type="entry name" value="Ferritin-like"/>
    <property type="match status" value="1"/>
</dbReference>
<dbReference type="SUPFAM" id="SSF47240">
    <property type="entry name" value="Ferritin-like"/>
    <property type="match status" value="1"/>
</dbReference>
<gene>
    <name evidence="2" type="ORF">KEC54_28485</name>
</gene>
<protein>
    <submittedName>
        <fullName evidence="2">Ferritin-like protein</fullName>
    </submittedName>
</protein>
<dbReference type="Gene3D" id="1.20.1260.10">
    <property type="match status" value="1"/>
</dbReference>
<dbReference type="Proteomes" id="UP001223720">
    <property type="component" value="Plasmid pME152"/>
</dbReference>
<evidence type="ECO:0000313" key="3">
    <source>
        <dbReference type="Proteomes" id="UP001223720"/>
    </source>
</evidence>
<proteinExistence type="predicted"/>
<feature type="domain" description="Iminophenyl-pyruvate dimer synthase" evidence="1">
    <location>
        <begin position="17"/>
        <end position="238"/>
    </location>
</feature>